<keyword evidence="2" id="KW-1185">Reference proteome</keyword>
<sequence length="68" mass="7742">MSRIVIWDQYKVEASPKGRGTYGKVYFGFDLKNRQKVCIKKVPNVTIAKKEVSIMKTYGHGKKGKHLG</sequence>
<keyword evidence="1" id="KW-0723">Serine/threonine-protein kinase</keyword>
<proteinExistence type="predicted"/>
<evidence type="ECO:0000313" key="2">
    <source>
        <dbReference type="Proteomes" id="UP000199017"/>
    </source>
</evidence>
<organism evidence="1 2">
    <name type="scientific">Alteribacillus bidgolensis</name>
    <dbReference type="NCBI Taxonomy" id="930129"/>
    <lineage>
        <taxon>Bacteria</taxon>
        <taxon>Bacillati</taxon>
        <taxon>Bacillota</taxon>
        <taxon>Bacilli</taxon>
        <taxon>Bacillales</taxon>
        <taxon>Bacillaceae</taxon>
        <taxon>Alteribacillus</taxon>
    </lineage>
</organism>
<keyword evidence="1" id="KW-0418">Kinase</keyword>
<dbReference type="InterPro" id="IPR011009">
    <property type="entry name" value="Kinase-like_dom_sf"/>
</dbReference>
<dbReference type="STRING" id="930129.SAMN05216352_101413"/>
<dbReference type="EMBL" id="FNDU01000001">
    <property type="protein sequence ID" value="SDH47781.1"/>
    <property type="molecule type" value="Genomic_DNA"/>
</dbReference>
<dbReference type="Proteomes" id="UP000199017">
    <property type="component" value="Unassembled WGS sequence"/>
</dbReference>
<dbReference type="GO" id="GO:0004674">
    <property type="term" value="F:protein serine/threonine kinase activity"/>
    <property type="evidence" value="ECO:0007669"/>
    <property type="project" value="UniProtKB-KW"/>
</dbReference>
<evidence type="ECO:0000313" key="1">
    <source>
        <dbReference type="EMBL" id="SDH47781.1"/>
    </source>
</evidence>
<dbReference type="Gene3D" id="3.30.200.20">
    <property type="entry name" value="Phosphorylase Kinase, domain 1"/>
    <property type="match status" value="1"/>
</dbReference>
<protein>
    <submittedName>
        <fullName evidence="1">Serine/threonine protein kinase</fullName>
    </submittedName>
</protein>
<gene>
    <name evidence="1" type="ORF">SAMN05216352_101413</name>
</gene>
<name>A0A1G8CQK5_9BACI</name>
<keyword evidence="1" id="KW-0808">Transferase</keyword>
<dbReference type="AlphaFoldDB" id="A0A1G8CQK5"/>
<accession>A0A1G8CQK5</accession>
<dbReference type="SUPFAM" id="SSF56112">
    <property type="entry name" value="Protein kinase-like (PK-like)"/>
    <property type="match status" value="1"/>
</dbReference>
<reference evidence="1 2" key="1">
    <citation type="submission" date="2016-10" db="EMBL/GenBank/DDBJ databases">
        <authorList>
            <person name="de Groot N.N."/>
        </authorList>
    </citation>
    <scope>NUCLEOTIDE SEQUENCE [LARGE SCALE GENOMIC DNA]</scope>
    <source>
        <strain evidence="2">P4B,CCM 7963,CECT 7998,DSM 25260,IBRC-M 10614,KCTC 13821</strain>
    </source>
</reference>